<protein>
    <submittedName>
        <fullName evidence="2">Uncharacterized protein</fullName>
    </submittedName>
</protein>
<feature type="transmembrane region" description="Helical" evidence="1">
    <location>
        <begin position="25"/>
        <end position="50"/>
    </location>
</feature>
<sequence length="53" mass="5638">MSRSHKIYCDTSHADHNIWCVVTDAVAVATLFATAYAVLSVGFIVDAILVGGQ</sequence>
<organism evidence="2">
    <name type="scientific">uncultured Caudovirales phage</name>
    <dbReference type="NCBI Taxonomy" id="2100421"/>
    <lineage>
        <taxon>Viruses</taxon>
        <taxon>Duplodnaviria</taxon>
        <taxon>Heunggongvirae</taxon>
        <taxon>Uroviricota</taxon>
        <taxon>Caudoviricetes</taxon>
        <taxon>Peduoviridae</taxon>
        <taxon>Maltschvirus</taxon>
        <taxon>Maltschvirus maltsch</taxon>
    </lineage>
</organism>
<proteinExistence type="predicted"/>
<name>A0A6J7XN24_9CAUD</name>
<keyword evidence="1" id="KW-1133">Transmembrane helix</keyword>
<gene>
    <name evidence="2" type="ORF">UFOVP375_16</name>
</gene>
<keyword evidence="1" id="KW-0812">Transmembrane</keyword>
<dbReference type="EMBL" id="LR798464">
    <property type="protein sequence ID" value="CAB5238734.1"/>
    <property type="molecule type" value="Genomic_DNA"/>
</dbReference>
<evidence type="ECO:0000256" key="1">
    <source>
        <dbReference type="SAM" id="Phobius"/>
    </source>
</evidence>
<accession>A0A6J7XN24</accession>
<keyword evidence="1" id="KW-0472">Membrane</keyword>
<reference evidence="2" key="1">
    <citation type="submission" date="2020-05" db="EMBL/GenBank/DDBJ databases">
        <authorList>
            <person name="Chiriac C."/>
            <person name="Salcher M."/>
            <person name="Ghai R."/>
            <person name="Kavagutti S V."/>
        </authorList>
    </citation>
    <scope>NUCLEOTIDE SEQUENCE</scope>
</reference>
<evidence type="ECO:0000313" key="2">
    <source>
        <dbReference type="EMBL" id="CAB5238734.1"/>
    </source>
</evidence>